<dbReference type="GeneID" id="36401098"/>
<evidence type="ECO:0000313" key="1">
    <source>
        <dbReference type="EMBL" id="CEG38000.1"/>
    </source>
</evidence>
<name>A0A0P1AB01_PLAHL</name>
<dbReference type="AlphaFoldDB" id="A0A0P1AB01"/>
<reference evidence="2" key="1">
    <citation type="submission" date="2014-09" db="EMBL/GenBank/DDBJ databases">
        <authorList>
            <person name="Sharma Rahul"/>
            <person name="Thines Marco"/>
        </authorList>
    </citation>
    <scope>NUCLEOTIDE SEQUENCE [LARGE SCALE GENOMIC DNA]</scope>
</reference>
<proteinExistence type="predicted"/>
<dbReference type="RefSeq" id="XP_024574369.1">
    <property type="nucleotide sequence ID" value="XM_024723388.1"/>
</dbReference>
<evidence type="ECO:0000313" key="2">
    <source>
        <dbReference type="Proteomes" id="UP000054928"/>
    </source>
</evidence>
<dbReference type="EMBL" id="CCYD01000291">
    <property type="protein sequence ID" value="CEG38000.1"/>
    <property type="molecule type" value="Genomic_DNA"/>
</dbReference>
<sequence>MPISTTVACGQQLLAEGKEDMHFFVRDARTIKLSVVLDVSLLDMKLMFAPALTKRGVVVQLDRDQATQVVDEEVPCVIYRYGKLSVWHLQQLKGE</sequence>
<accession>A0A0P1AB01</accession>
<dbReference type="STRING" id="4781.A0A0P1AB01"/>
<keyword evidence="2" id="KW-1185">Reference proteome</keyword>
<dbReference type="Proteomes" id="UP000054928">
    <property type="component" value="Unassembled WGS sequence"/>
</dbReference>
<protein>
    <submittedName>
        <fullName evidence="1">Uncharacterized protein</fullName>
    </submittedName>
</protein>
<organism evidence="1 2">
    <name type="scientific">Plasmopara halstedii</name>
    <name type="common">Downy mildew of sunflower</name>
    <dbReference type="NCBI Taxonomy" id="4781"/>
    <lineage>
        <taxon>Eukaryota</taxon>
        <taxon>Sar</taxon>
        <taxon>Stramenopiles</taxon>
        <taxon>Oomycota</taxon>
        <taxon>Peronosporomycetes</taxon>
        <taxon>Peronosporales</taxon>
        <taxon>Peronosporaceae</taxon>
        <taxon>Plasmopara</taxon>
    </lineage>
</organism>